<keyword evidence="2 5" id="KW-0863">Zinc-finger</keyword>
<organism evidence="8 9">
    <name type="scientific">Macrosiphum euphorbiae</name>
    <name type="common">potato aphid</name>
    <dbReference type="NCBI Taxonomy" id="13131"/>
    <lineage>
        <taxon>Eukaryota</taxon>
        <taxon>Metazoa</taxon>
        <taxon>Ecdysozoa</taxon>
        <taxon>Arthropoda</taxon>
        <taxon>Hexapoda</taxon>
        <taxon>Insecta</taxon>
        <taxon>Pterygota</taxon>
        <taxon>Neoptera</taxon>
        <taxon>Paraneoptera</taxon>
        <taxon>Hemiptera</taxon>
        <taxon>Sternorrhyncha</taxon>
        <taxon>Aphidomorpha</taxon>
        <taxon>Aphidoidea</taxon>
        <taxon>Aphididae</taxon>
        <taxon>Macrosiphini</taxon>
        <taxon>Macrosiphum</taxon>
    </lineage>
</organism>
<dbReference type="InterPro" id="IPR048366">
    <property type="entry name" value="TNP-like_GBD"/>
</dbReference>
<evidence type="ECO:0000256" key="5">
    <source>
        <dbReference type="PROSITE-ProRule" id="PRU00309"/>
    </source>
</evidence>
<accession>A0AAV0WQ18</accession>
<dbReference type="SMART" id="SM00980">
    <property type="entry name" value="THAP"/>
    <property type="match status" value="1"/>
</dbReference>
<keyword evidence="4 5" id="KW-0238">DNA-binding</keyword>
<dbReference type="GO" id="GO:0003677">
    <property type="term" value="F:DNA binding"/>
    <property type="evidence" value="ECO:0007669"/>
    <property type="project" value="UniProtKB-UniRule"/>
</dbReference>
<proteinExistence type="predicted"/>
<reference evidence="8 9" key="1">
    <citation type="submission" date="2023-01" db="EMBL/GenBank/DDBJ databases">
        <authorList>
            <person name="Whitehead M."/>
        </authorList>
    </citation>
    <scope>NUCLEOTIDE SEQUENCE [LARGE SCALE GENOMIC DNA]</scope>
</reference>
<dbReference type="InterPro" id="IPR048365">
    <property type="entry name" value="TNP-like_RNaseH_N"/>
</dbReference>
<keyword evidence="9" id="KW-1185">Reference proteome</keyword>
<dbReference type="AlphaFoldDB" id="A0AAV0WQ18"/>
<dbReference type="InterPro" id="IPR021896">
    <property type="entry name" value="THAP9-like_HTH"/>
</dbReference>
<keyword evidence="6" id="KW-0175">Coiled coil</keyword>
<dbReference type="InterPro" id="IPR006612">
    <property type="entry name" value="THAP_Znf"/>
</dbReference>
<evidence type="ECO:0000256" key="3">
    <source>
        <dbReference type="ARBA" id="ARBA00022833"/>
    </source>
</evidence>
<gene>
    <name evidence="8" type="ORF">MEUPH1_LOCUS13362</name>
</gene>
<keyword evidence="3" id="KW-0862">Zinc</keyword>
<dbReference type="PROSITE" id="PS50950">
    <property type="entry name" value="ZF_THAP"/>
    <property type="match status" value="1"/>
</dbReference>
<evidence type="ECO:0000256" key="1">
    <source>
        <dbReference type="ARBA" id="ARBA00022723"/>
    </source>
</evidence>
<evidence type="ECO:0000256" key="6">
    <source>
        <dbReference type="SAM" id="Coils"/>
    </source>
</evidence>
<name>A0AAV0WQ18_9HEMI</name>
<keyword evidence="1" id="KW-0479">Metal-binding</keyword>
<dbReference type="Pfam" id="PF05485">
    <property type="entry name" value="THAP"/>
    <property type="match status" value="1"/>
</dbReference>
<protein>
    <recommendedName>
        <fullName evidence="7">THAP-type domain-containing protein</fullName>
    </recommendedName>
</protein>
<sequence>MPVCIVENCFSGSKRKGLFCDPKIHIHRFPKDVGMRALWVEKIRNASNVIKEINCDTAAVCSLHFSVNSYEERTNVQNMLDYSPKCGRKLKPTAIPFSDGNQSSPIKTPAGLFSVTSSADESKSVESVFRRKISCQVDLFGVSDTIPGVKCLENNEPDLFQKMNNDFEKYKKEKDELMAENVKCKNIIQMQNEKIEYYKQFVNLENQRFESRFSDILSKLFTSTQISQILRPSEKVSKWLPEDISSAITLRSISPKAYRYLRNKKQYPLPGLSTLRRWASTFEVEPGILESVLTLMKAKGTLMTDNEKLTVIAFDETYISNRICYDKKNEQVIGPHRCVQTVVVRGLVSNWKQPIFYNYDTHMTKDLLFNIIEELHKIGFNVISMVNDMGPSSMALWRSLNISNENTSFKHPNTGKSVHVFADVPHLLKLARNHLLDNGFVLPNEKYVGKAILQKLLSIDSERLDYKLAPKLTERHIEVQGTGRMNVKLAANVFSDTVSKALAYLGTKNYIDTLNWKDARDSEKSLLNESDCLTSLMFNSNVFDEVDDSNEHDNEMANIESSSCISKSSVPKECFDLLTEFEMENSEPFNELELDCAQYVAGYVANRFANKHPELIKQIDDKTVSCWTSFKSKGGLKLPSDNLMVAVRKLEIEFQKLHQDNISKNKNIMKNMTNLLMPHIEDLCIPKYAIECLVRTRTFIRLNDLNNRTTEKNYAKRQEKRKKQKFIN</sequence>
<dbReference type="EMBL" id="CARXXK010000002">
    <property type="protein sequence ID" value="CAI6357771.1"/>
    <property type="molecule type" value="Genomic_DNA"/>
</dbReference>
<feature type="coiled-coil region" evidence="6">
    <location>
        <begin position="160"/>
        <end position="207"/>
    </location>
</feature>
<evidence type="ECO:0000256" key="4">
    <source>
        <dbReference type="ARBA" id="ARBA00023125"/>
    </source>
</evidence>
<evidence type="ECO:0000259" key="7">
    <source>
        <dbReference type="PROSITE" id="PS50950"/>
    </source>
</evidence>
<dbReference type="Pfam" id="PF21787">
    <property type="entry name" value="TNP-like_RNaseH_N"/>
    <property type="match status" value="1"/>
</dbReference>
<feature type="domain" description="THAP-type" evidence="7">
    <location>
        <begin position="1"/>
        <end position="99"/>
    </location>
</feature>
<dbReference type="Pfam" id="PF12017">
    <property type="entry name" value="Tnp_P_element"/>
    <property type="match status" value="1"/>
</dbReference>
<evidence type="ECO:0000313" key="9">
    <source>
        <dbReference type="Proteomes" id="UP001160148"/>
    </source>
</evidence>
<dbReference type="GO" id="GO:0008270">
    <property type="term" value="F:zinc ion binding"/>
    <property type="evidence" value="ECO:0007669"/>
    <property type="project" value="UniProtKB-KW"/>
</dbReference>
<dbReference type="Pfam" id="PF21788">
    <property type="entry name" value="TNP-like_GBD"/>
    <property type="match status" value="1"/>
</dbReference>
<evidence type="ECO:0000256" key="2">
    <source>
        <dbReference type="ARBA" id="ARBA00022771"/>
    </source>
</evidence>
<evidence type="ECO:0000313" key="8">
    <source>
        <dbReference type="EMBL" id="CAI6357771.1"/>
    </source>
</evidence>
<comment type="caution">
    <text evidence="8">The sequence shown here is derived from an EMBL/GenBank/DDBJ whole genome shotgun (WGS) entry which is preliminary data.</text>
</comment>
<dbReference type="SUPFAM" id="SSF57716">
    <property type="entry name" value="Glucocorticoid receptor-like (DNA-binding domain)"/>
    <property type="match status" value="1"/>
</dbReference>
<dbReference type="Proteomes" id="UP001160148">
    <property type="component" value="Unassembled WGS sequence"/>
</dbReference>